<comment type="caution">
    <text evidence="2">The sequence shown here is derived from an EMBL/GenBank/DDBJ whole genome shotgun (WGS) entry which is preliminary data.</text>
</comment>
<dbReference type="EMBL" id="JAGTXO010000036">
    <property type="protein sequence ID" value="KAG8459882.1"/>
    <property type="molecule type" value="Genomic_DNA"/>
</dbReference>
<keyword evidence="3" id="KW-1185">Reference proteome</keyword>
<evidence type="ECO:0000313" key="2">
    <source>
        <dbReference type="EMBL" id="KAG8459882.1"/>
    </source>
</evidence>
<evidence type="ECO:0000256" key="1">
    <source>
        <dbReference type="SAM" id="MobiDB-lite"/>
    </source>
</evidence>
<feature type="compositionally biased region" description="Low complexity" evidence="1">
    <location>
        <begin position="411"/>
        <end position="425"/>
    </location>
</feature>
<name>A0A8J5XAQ1_DIALT</name>
<protein>
    <submittedName>
        <fullName evidence="2">Uncharacterized protein</fullName>
    </submittedName>
</protein>
<evidence type="ECO:0000313" key="3">
    <source>
        <dbReference type="Proteomes" id="UP000751190"/>
    </source>
</evidence>
<accession>A0A8J5XAQ1</accession>
<organism evidence="2 3">
    <name type="scientific">Diacronema lutheri</name>
    <name type="common">Unicellular marine alga</name>
    <name type="synonym">Monochrysis lutheri</name>
    <dbReference type="NCBI Taxonomy" id="2081491"/>
    <lineage>
        <taxon>Eukaryota</taxon>
        <taxon>Haptista</taxon>
        <taxon>Haptophyta</taxon>
        <taxon>Pavlovophyceae</taxon>
        <taxon>Pavlovales</taxon>
        <taxon>Pavlovaceae</taxon>
        <taxon>Diacronema</taxon>
    </lineage>
</organism>
<reference evidence="2" key="1">
    <citation type="submission" date="2021-05" db="EMBL/GenBank/DDBJ databases">
        <title>The genome of the haptophyte Pavlova lutheri (Diacronema luteri, Pavlovales) - a model for lipid biosynthesis in eukaryotic algae.</title>
        <authorList>
            <person name="Hulatt C.J."/>
            <person name="Posewitz M.C."/>
        </authorList>
    </citation>
    <scope>NUCLEOTIDE SEQUENCE</scope>
    <source>
        <strain evidence="2">NIVA-4/92</strain>
    </source>
</reference>
<feature type="compositionally biased region" description="Low complexity" evidence="1">
    <location>
        <begin position="472"/>
        <end position="483"/>
    </location>
</feature>
<sequence length="483" mass="49446">MDCSSCVRSSASRDLGRVATLAGAALALLAAPSGASATASSERVFCGGRDCHGLLFARAEHVSGGAVPTAIRLACGRRLCNVYAEVGECGRPVEQRRLPLGQAVYLPGPLAGNWSAGASRAPRARACASLWARPDPAGRLARALRVVLWVREPLARVLGCWNALIGSDAAPPDGARMWAFAHGAVASLGAGALPLAPPGSALGRAAAGAARARPAARLDLSLPQHATDLELLLAHAAASARPVGAARALLALVPGAAAGAAALVGGARGLEQLRARLLYVGVAERADASWNGLLQALSQFLDAERHEAVWRARPHARAARAPSALRAAEATPRLAAARVRTLSARAAALLRAALADEFAALDWLHADGWLPAGYAAAARGSNASNGADGGPRAHLYNPPLARMPPAEPDGARASAGAREQPAAAPRRAHQTALPLGWRARATGSAWRPPAPGMLPKLRGRAEWQPPSAAALRHGGSNGRRSGS</sequence>
<dbReference type="AlphaFoldDB" id="A0A8J5XAQ1"/>
<gene>
    <name evidence="2" type="ORF">KFE25_010931</name>
</gene>
<dbReference type="Proteomes" id="UP000751190">
    <property type="component" value="Unassembled WGS sequence"/>
</dbReference>
<proteinExistence type="predicted"/>
<feature type="region of interest" description="Disordered" evidence="1">
    <location>
        <begin position="380"/>
        <end position="483"/>
    </location>
</feature>